<gene>
    <name evidence="2" type="ORF">FHR33_009047</name>
</gene>
<keyword evidence="3" id="KW-1185">Reference proteome</keyword>
<accession>A0A7W5VG76</accession>
<dbReference type="EMBL" id="JACIBV010000002">
    <property type="protein sequence ID" value="MBB3733100.1"/>
    <property type="molecule type" value="Genomic_DNA"/>
</dbReference>
<sequence>MSIYFDDTQTTQNDAISDLHRALDQAKQPGHFNRTLIEITFGEDHDPEPFTPADSDAACEECGELITTDSMLSNEHDPACSLHPANGSSTGCADTSEQAHHHRLWTTRAAGKAWAAAANTGTNERLEPQ</sequence>
<evidence type="ECO:0000256" key="1">
    <source>
        <dbReference type="SAM" id="MobiDB-lite"/>
    </source>
</evidence>
<proteinExistence type="predicted"/>
<evidence type="ECO:0000313" key="3">
    <source>
        <dbReference type="Proteomes" id="UP000579945"/>
    </source>
</evidence>
<name>A0A7W5VG76_9ACTN</name>
<dbReference type="RefSeq" id="WP_183661104.1">
    <property type="nucleotide sequence ID" value="NZ_JACIBV010000002.1"/>
</dbReference>
<organism evidence="2 3">
    <name type="scientific">Nonomuraea dietziae</name>
    <dbReference type="NCBI Taxonomy" id="65515"/>
    <lineage>
        <taxon>Bacteria</taxon>
        <taxon>Bacillati</taxon>
        <taxon>Actinomycetota</taxon>
        <taxon>Actinomycetes</taxon>
        <taxon>Streptosporangiales</taxon>
        <taxon>Streptosporangiaceae</taxon>
        <taxon>Nonomuraea</taxon>
    </lineage>
</organism>
<evidence type="ECO:0000313" key="2">
    <source>
        <dbReference type="EMBL" id="MBB3733100.1"/>
    </source>
</evidence>
<dbReference type="AlphaFoldDB" id="A0A7W5VG76"/>
<dbReference type="Proteomes" id="UP000579945">
    <property type="component" value="Unassembled WGS sequence"/>
</dbReference>
<reference evidence="2 3" key="1">
    <citation type="submission" date="2020-08" db="EMBL/GenBank/DDBJ databases">
        <title>Sequencing the genomes of 1000 actinobacteria strains.</title>
        <authorList>
            <person name="Klenk H.-P."/>
        </authorList>
    </citation>
    <scope>NUCLEOTIDE SEQUENCE [LARGE SCALE GENOMIC DNA]</scope>
    <source>
        <strain evidence="2 3">DSM 44320</strain>
    </source>
</reference>
<feature type="region of interest" description="Disordered" evidence="1">
    <location>
        <begin position="74"/>
        <end position="100"/>
    </location>
</feature>
<comment type="caution">
    <text evidence="2">The sequence shown here is derived from an EMBL/GenBank/DDBJ whole genome shotgun (WGS) entry which is preliminary data.</text>
</comment>
<protein>
    <submittedName>
        <fullName evidence="2">Uncharacterized protein</fullName>
    </submittedName>
</protein>
<feature type="compositionally biased region" description="Polar residues" evidence="1">
    <location>
        <begin position="86"/>
        <end position="96"/>
    </location>
</feature>
<dbReference type="GeneID" id="95395071"/>